<protein>
    <submittedName>
        <fullName evidence="3">Uncharacterized protein</fullName>
    </submittedName>
</protein>
<feature type="transmembrane region" description="Helical" evidence="2">
    <location>
        <begin position="636"/>
        <end position="655"/>
    </location>
</feature>
<organism evidence="3 4">
    <name type="scientific">Candidatus Spyradenecus faecavium</name>
    <dbReference type="NCBI Taxonomy" id="2840947"/>
    <lineage>
        <taxon>Bacteria</taxon>
        <taxon>Pseudomonadati</taxon>
        <taxon>Lentisphaerota</taxon>
        <taxon>Lentisphaeria</taxon>
        <taxon>Lentisphaerales</taxon>
        <taxon>Lentisphaeraceae</taxon>
        <taxon>Lentisphaeraceae incertae sedis</taxon>
        <taxon>Candidatus Spyradenecus</taxon>
    </lineage>
</organism>
<keyword evidence="2" id="KW-1133">Transmembrane helix</keyword>
<feature type="transmembrane region" description="Helical" evidence="2">
    <location>
        <begin position="608"/>
        <end position="630"/>
    </location>
</feature>
<accession>A0A9D1NM57</accession>
<feature type="transmembrane region" description="Helical" evidence="2">
    <location>
        <begin position="667"/>
        <end position="687"/>
    </location>
</feature>
<evidence type="ECO:0000313" key="3">
    <source>
        <dbReference type="EMBL" id="HIV09244.1"/>
    </source>
</evidence>
<feature type="transmembrane region" description="Helical" evidence="2">
    <location>
        <begin position="747"/>
        <end position="770"/>
    </location>
</feature>
<sequence length="844" mass="93515">MSRFSVLGLMRVGVCCLGLLGVLSPHVLWAAPDYLSFESVSGSGIDGTWRLSKIDRSRKYETIDLTAVALGRCVTELAVTSTVEIEAEDGETEERTLPLFKDVSVKTLILPDTITEIDTKAFEGVRDLETIVFEGRAPTFKEGKRLFWFQDEAWRAKLKRIVFRGEVNPWALGAVLSGVPCIEFAPTADFSAFRTVEGRQGKKNAGTRLLADASSLERLIVPYSLAVQADIPWRSFLIGSPLEDREVASRPSVEEPEKFDVLEADPTVPGFSRDENAICLINCDEDGTISDGVTDLRLEAFFGLELDQRIWLPTRFRRFVGYTGELANYAGRFWIKRDVIRFEPDVASYRQMDSGREVGSAALSTPSETKSDRYFADIFSHAELAAVSPYKDLVLSASIIEGPDTGLTYLAKATGADEARGRLAYEMRLSLPMNRRYALQTKLRLPAPKGEEERYLLVNVDSGRNTETITFVTPPERHWVLSSITQVASVLGGIWLFLLFIHGLFKGSWADRNLYQPMVQATWWQQTLLVGSVLLLVLGWNGVLSSWVQVYLWTPVMRYINSSFISSLVISVSTTLLQITLGLLKGISVAPFGIGVSLEHVIGPCTDLLARVGWVSWVATTVLAFMRVVAELLREAGSLLWMLLGGVTLLYTVPIAQMEALREKLRFSKAILCVVAFLTLGLPIFLWGCSWMSQQLMAAAGNTFDAALVSFRCLADAFSFSAFLSLSALQELAGLLTDAMAELTSAAIMYVMTKVFDCFLMPLGLIWMVLRLLKLFGIGQDVSLHDFLRKDAFRQRFLPARAAPASLPAADEAQSGALPQAKTSIGARRPKPQQTRPKRRAVEQ</sequence>
<feature type="transmembrane region" description="Helical" evidence="2">
    <location>
        <begin position="479"/>
        <end position="505"/>
    </location>
</feature>
<evidence type="ECO:0000256" key="1">
    <source>
        <dbReference type="SAM" id="MobiDB-lite"/>
    </source>
</evidence>
<evidence type="ECO:0000313" key="4">
    <source>
        <dbReference type="Proteomes" id="UP000886845"/>
    </source>
</evidence>
<dbReference type="Proteomes" id="UP000886845">
    <property type="component" value="Unassembled WGS sequence"/>
</dbReference>
<feature type="transmembrane region" description="Helical" evidence="2">
    <location>
        <begin position="564"/>
        <end position="587"/>
    </location>
</feature>
<dbReference type="AlphaFoldDB" id="A0A9D1NM57"/>
<feature type="region of interest" description="Disordered" evidence="1">
    <location>
        <begin position="807"/>
        <end position="844"/>
    </location>
</feature>
<reference evidence="3" key="1">
    <citation type="submission" date="2020-10" db="EMBL/GenBank/DDBJ databases">
        <authorList>
            <person name="Gilroy R."/>
        </authorList>
    </citation>
    <scope>NUCLEOTIDE SEQUENCE</scope>
    <source>
        <strain evidence="3">35461</strain>
    </source>
</reference>
<reference evidence="3" key="2">
    <citation type="journal article" date="2021" name="PeerJ">
        <title>Extensive microbial diversity within the chicken gut microbiome revealed by metagenomics and culture.</title>
        <authorList>
            <person name="Gilroy R."/>
            <person name="Ravi A."/>
            <person name="Getino M."/>
            <person name="Pursley I."/>
            <person name="Horton D.L."/>
            <person name="Alikhan N.F."/>
            <person name="Baker D."/>
            <person name="Gharbi K."/>
            <person name="Hall N."/>
            <person name="Watson M."/>
            <person name="Adriaenssens E.M."/>
            <person name="Foster-Nyarko E."/>
            <person name="Jarju S."/>
            <person name="Secka A."/>
            <person name="Antonio M."/>
            <person name="Oren A."/>
            <person name="Chaudhuri R.R."/>
            <person name="La Ragione R."/>
            <person name="Hildebrand F."/>
            <person name="Pallen M.J."/>
        </authorList>
    </citation>
    <scope>NUCLEOTIDE SEQUENCE</scope>
    <source>
        <strain evidence="3">35461</strain>
    </source>
</reference>
<evidence type="ECO:0000256" key="2">
    <source>
        <dbReference type="SAM" id="Phobius"/>
    </source>
</evidence>
<comment type="caution">
    <text evidence="3">The sequence shown here is derived from an EMBL/GenBank/DDBJ whole genome shotgun (WGS) entry which is preliminary data.</text>
</comment>
<proteinExistence type="predicted"/>
<keyword evidence="2" id="KW-0472">Membrane</keyword>
<dbReference type="EMBL" id="DVOR01000125">
    <property type="protein sequence ID" value="HIV09244.1"/>
    <property type="molecule type" value="Genomic_DNA"/>
</dbReference>
<feature type="compositionally biased region" description="Basic residues" evidence="1">
    <location>
        <begin position="828"/>
        <end position="844"/>
    </location>
</feature>
<keyword evidence="2" id="KW-0812">Transmembrane</keyword>
<feature type="transmembrane region" description="Helical" evidence="2">
    <location>
        <begin position="526"/>
        <end position="544"/>
    </location>
</feature>
<gene>
    <name evidence="3" type="ORF">IAC79_03930</name>
</gene>
<name>A0A9D1NM57_9BACT</name>